<dbReference type="GO" id="GO:0004499">
    <property type="term" value="F:N,N-dimethylaniline monooxygenase activity"/>
    <property type="evidence" value="ECO:0007669"/>
    <property type="project" value="InterPro"/>
</dbReference>
<reference evidence="6" key="1">
    <citation type="submission" date="2016-10" db="EMBL/GenBank/DDBJ databases">
        <authorList>
            <person name="Jeantristanb JTB J.-T."/>
            <person name="Ricardo R."/>
        </authorList>
    </citation>
    <scope>NUCLEOTIDE SEQUENCE [LARGE SCALE GENOMIC DNA]</scope>
</reference>
<dbReference type="EMBL" id="FMWP01000087">
    <property type="protein sequence ID" value="SCZ95842.1"/>
    <property type="molecule type" value="Genomic_DNA"/>
</dbReference>
<comment type="similarity">
    <text evidence="1">Belongs to the FMO family.</text>
</comment>
<evidence type="ECO:0000256" key="2">
    <source>
        <dbReference type="ARBA" id="ARBA00022630"/>
    </source>
</evidence>
<keyword evidence="4" id="KW-0560">Oxidoreductase</keyword>
<dbReference type="GO" id="GO:0050661">
    <property type="term" value="F:NADP binding"/>
    <property type="evidence" value="ECO:0007669"/>
    <property type="project" value="InterPro"/>
</dbReference>
<dbReference type="OrthoDB" id="66881at2759"/>
<dbReference type="Pfam" id="PF00743">
    <property type="entry name" value="FMO-like"/>
    <property type="match status" value="1"/>
</dbReference>
<dbReference type="Proteomes" id="UP000249723">
    <property type="component" value="Unassembled WGS sequence"/>
</dbReference>
<gene>
    <name evidence="5" type="ORF">BZ3500_MVSOF-1268-A1-R1_CHR8-1G09833</name>
</gene>
<evidence type="ECO:0000256" key="3">
    <source>
        <dbReference type="ARBA" id="ARBA00022827"/>
    </source>
</evidence>
<accession>A0A2X0KPS2</accession>
<evidence type="ECO:0000313" key="6">
    <source>
        <dbReference type="Proteomes" id="UP000249723"/>
    </source>
</evidence>
<dbReference type="InterPro" id="IPR050346">
    <property type="entry name" value="FMO-like"/>
</dbReference>
<protein>
    <submittedName>
        <fullName evidence="5">BZ3500_MvSof-1268-A1-R1_Chr8-1g09833 protein</fullName>
    </submittedName>
</protein>
<dbReference type="Gene3D" id="3.50.50.60">
    <property type="entry name" value="FAD/NAD(P)-binding domain"/>
    <property type="match status" value="2"/>
</dbReference>
<keyword evidence="2" id="KW-0285">Flavoprotein</keyword>
<dbReference type="AlphaFoldDB" id="A0A2X0KPS2"/>
<evidence type="ECO:0000256" key="1">
    <source>
        <dbReference type="ARBA" id="ARBA00009183"/>
    </source>
</evidence>
<dbReference type="SUPFAM" id="SSF51905">
    <property type="entry name" value="FAD/NAD(P)-binding domain"/>
    <property type="match status" value="1"/>
</dbReference>
<dbReference type="GO" id="GO:0050660">
    <property type="term" value="F:flavin adenine dinucleotide binding"/>
    <property type="evidence" value="ECO:0007669"/>
    <property type="project" value="InterPro"/>
</dbReference>
<evidence type="ECO:0000256" key="4">
    <source>
        <dbReference type="ARBA" id="ARBA00023002"/>
    </source>
</evidence>
<sequence>MTFTALPHPPSTSSVPVVSPSNRKKVCIIGGGASGLSLLPLALEQDLVPTLYEAKDSTGGAWVLDPEPGRPHFHFDSEGSLDRIVGSKGDDFTPMYPGLRANVPVVSSTAPARLPSFRHELRTDPCIHYIQSLMQYRGQPFKNHVPLFPAASHVADYLHDVASGYSQYIKLSHRVASLRYTTPEDGGEQLRWLVQVSTQNVHSTEQYDFVAIANGHYSKPYVPSIEGLHTFTGDLWHSKWWRKAEEFANQTVLVVGNGASGFDVARELAESLSERRTADPSAALPRLYQSSRSISPVYGTVDADAAPGWWNEIAQVPAIRKIEGSRIELEDESILEDVDVIIFATGYYLAFPFCSPTHEPFASHPLTKAPEGGLRVHHLDDRDLFYLPDPTLTLVGLPYLVLPFSLAQIQSLLTAHHWSSSHPPLQILPGVPESEPEDRKLLVYGHPKQFDRHDQWLLEMGKGANLPDDAFWCKTPAAMRDLRVGGRALRKGVLGY</sequence>
<dbReference type="STRING" id="289078.A0A2X0KPS2"/>
<dbReference type="InterPro" id="IPR036188">
    <property type="entry name" value="FAD/NAD-bd_sf"/>
</dbReference>
<dbReference type="PANTHER" id="PTHR23023">
    <property type="entry name" value="DIMETHYLANILINE MONOOXYGENASE"/>
    <property type="match status" value="1"/>
</dbReference>
<dbReference type="InterPro" id="IPR020946">
    <property type="entry name" value="Flavin_mOase-like"/>
</dbReference>
<organism evidence="5 6">
    <name type="scientific">Microbotryum saponariae</name>
    <dbReference type="NCBI Taxonomy" id="289078"/>
    <lineage>
        <taxon>Eukaryota</taxon>
        <taxon>Fungi</taxon>
        <taxon>Dikarya</taxon>
        <taxon>Basidiomycota</taxon>
        <taxon>Pucciniomycotina</taxon>
        <taxon>Microbotryomycetes</taxon>
        <taxon>Microbotryales</taxon>
        <taxon>Microbotryaceae</taxon>
        <taxon>Microbotryum</taxon>
    </lineage>
</organism>
<keyword evidence="3" id="KW-0274">FAD</keyword>
<keyword evidence="6" id="KW-1185">Reference proteome</keyword>
<proteinExistence type="inferred from homology"/>
<evidence type="ECO:0000313" key="5">
    <source>
        <dbReference type="EMBL" id="SCZ95842.1"/>
    </source>
</evidence>
<name>A0A2X0KPS2_9BASI</name>